<dbReference type="Gene3D" id="3.20.20.100">
    <property type="entry name" value="NADP-dependent oxidoreductase domain"/>
    <property type="match status" value="1"/>
</dbReference>
<dbReference type="PANTHER" id="PTHR42686:SF1">
    <property type="entry name" value="GH17980P-RELATED"/>
    <property type="match status" value="1"/>
</dbReference>
<organism evidence="2 3">
    <name type="scientific">Apis cerana cerana</name>
    <name type="common">Oriental honeybee</name>
    <dbReference type="NCBI Taxonomy" id="94128"/>
    <lineage>
        <taxon>Eukaryota</taxon>
        <taxon>Metazoa</taxon>
        <taxon>Ecdysozoa</taxon>
        <taxon>Arthropoda</taxon>
        <taxon>Hexapoda</taxon>
        <taxon>Insecta</taxon>
        <taxon>Pterygota</taxon>
        <taxon>Neoptera</taxon>
        <taxon>Endopterygota</taxon>
        <taxon>Hymenoptera</taxon>
        <taxon>Apocrita</taxon>
        <taxon>Aculeata</taxon>
        <taxon>Apoidea</taxon>
        <taxon>Anthophila</taxon>
        <taxon>Apidae</taxon>
        <taxon>Apis</taxon>
    </lineage>
</organism>
<dbReference type="EMBL" id="KZ288330">
    <property type="protein sequence ID" value="PBC27917.1"/>
    <property type="molecule type" value="Genomic_DNA"/>
</dbReference>
<keyword evidence="3" id="KW-1185">Reference proteome</keyword>
<evidence type="ECO:0000313" key="3">
    <source>
        <dbReference type="Proteomes" id="UP000242457"/>
    </source>
</evidence>
<sequence length="377" mass="43467">MLPATYVEGFHDLEAVKTMEYRKLGKTELMVSKLSFGGGPLGCHYGTFDEAKAIEAIREGIKRGINYIDTAPWYGQGRSETIIGKALKGIPREAYYIATKVGRYELDYENMFNFSKEKTRKSFNKSLELLGLNYVDVIQVHDIEFDPNLDIVITQTLPELSLQVADGKAKYIGITGYPVSILKKCIEKSDINISCILSYCRYTLIDDTLSEYISFFKTHNIGIINASAPCMGLLTNKGPPAWHPSSEETKKICADAAAYCKDYETELAKLALWYSMQCKDIDTCLVGIQNLKELYMNIDVLKNGITKKEKSLLQEIQKKLKNKLFYKIINIFYELLIIYDYILATHFYDYKFIYLCKITEKHWENKELQIYWEYMKK</sequence>
<dbReference type="InterPro" id="IPR036812">
    <property type="entry name" value="NAD(P)_OxRdtase_dom_sf"/>
</dbReference>
<dbReference type="Proteomes" id="UP000242457">
    <property type="component" value="Unassembled WGS sequence"/>
</dbReference>
<gene>
    <name evidence="2" type="ORF">APICC_03937</name>
</gene>
<proteinExistence type="predicted"/>
<feature type="domain" description="NADP-dependent oxidoreductase" evidence="1">
    <location>
        <begin position="33"/>
        <end position="316"/>
    </location>
</feature>
<dbReference type="STRING" id="94128.A0A2A3E841"/>
<dbReference type="OrthoDB" id="48988at2759"/>
<dbReference type="InterPro" id="IPR044479">
    <property type="entry name" value="LGALDH-like"/>
</dbReference>
<evidence type="ECO:0000313" key="2">
    <source>
        <dbReference type="EMBL" id="PBC27917.1"/>
    </source>
</evidence>
<dbReference type="CDD" id="cd19163">
    <property type="entry name" value="AKR_galDH"/>
    <property type="match status" value="1"/>
</dbReference>
<reference evidence="2 3" key="1">
    <citation type="submission" date="2014-07" db="EMBL/GenBank/DDBJ databases">
        <title>Genomic and transcriptomic analysis on Apis cerana provide comprehensive insights into honey bee biology.</title>
        <authorList>
            <person name="Diao Q."/>
            <person name="Sun L."/>
            <person name="Zheng H."/>
            <person name="Zheng H."/>
            <person name="Xu S."/>
            <person name="Wang S."/>
            <person name="Zeng Z."/>
            <person name="Hu F."/>
            <person name="Su S."/>
            <person name="Wu J."/>
        </authorList>
    </citation>
    <scope>NUCLEOTIDE SEQUENCE [LARGE SCALE GENOMIC DNA]</scope>
    <source>
        <tissue evidence="2">Pupae without intestine</tissue>
    </source>
</reference>
<dbReference type="GO" id="GO:0005829">
    <property type="term" value="C:cytosol"/>
    <property type="evidence" value="ECO:0007669"/>
    <property type="project" value="TreeGrafter"/>
</dbReference>
<dbReference type="InterPro" id="IPR023210">
    <property type="entry name" value="NADP_OxRdtase_dom"/>
</dbReference>
<evidence type="ECO:0000259" key="1">
    <source>
        <dbReference type="Pfam" id="PF00248"/>
    </source>
</evidence>
<dbReference type="PANTHER" id="PTHR42686">
    <property type="entry name" value="GH17980P-RELATED"/>
    <property type="match status" value="1"/>
</dbReference>
<dbReference type="Pfam" id="PF00248">
    <property type="entry name" value="Aldo_ket_red"/>
    <property type="match status" value="1"/>
</dbReference>
<protein>
    <submittedName>
        <fullName evidence="2">D-arabinose 1-dehydrogenase</fullName>
    </submittedName>
</protein>
<accession>A0A2A3E841</accession>
<name>A0A2A3E841_APICC</name>
<dbReference type="InterPro" id="IPR020471">
    <property type="entry name" value="AKR"/>
</dbReference>
<dbReference type="FunFam" id="3.20.20.100:FF:000011">
    <property type="entry name" value="Aldo/keto reductase"/>
    <property type="match status" value="1"/>
</dbReference>
<dbReference type="SUPFAM" id="SSF51430">
    <property type="entry name" value="NAD(P)-linked oxidoreductase"/>
    <property type="match status" value="1"/>
</dbReference>
<dbReference type="AlphaFoldDB" id="A0A2A3E841"/>
<dbReference type="GO" id="GO:0010349">
    <property type="term" value="F:L-galactose dehydrogenase activity"/>
    <property type="evidence" value="ECO:0007669"/>
    <property type="project" value="InterPro"/>
</dbReference>